<comment type="caution">
    <text evidence="2">The sequence shown here is derived from an EMBL/GenBank/DDBJ whole genome shotgun (WGS) entry which is preliminary data.</text>
</comment>
<protein>
    <submittedName>
        <fullName evidence="2">Uncharacterized protein</fullName>
    </submittedName>
</protein>
<feature type="compositionally biased region" description="Basic and acidic residues" evidence="1">
    <location>
        <begin position="223"/>
        <end position="236"/>
    </location>
</feature>
<feature type="region of interest" description="Disordered" evidence="1">
    <location>
        <begin position="87"/>
        <end position="122"/>
    </location>
</feature>
<proteinExistence type="predicted"/>
<evidence type="ECO:0000256" key="1">
    <source>
        <dbReference type="SAM" id="MobiDB-lite"/>
    </source>
</evidence>
<sequence length="245" mass="27513">MSSSRFLSGKPFLDPRTIRITPKPFPIHLTERRAILQVLGQHGRLESFRQDIDKPGSFVAIVRDVNGVEELKRRSPLSLQILKPRKTTHISPIPKQASSHGIARNNDTTNQRGPSSDSGEHSKQFTVYIYPEPDFDHLEASYKNTSSQPWTKGDMVYPSFATTALRAQLPKDMAHDGLAQWNFDASSDRQSLLGAAERRMLKNLLPSKIGDPDTPKKPAIKARASDGEKVDRTDDPFVDRFKARV</sequence>
<dbReference type="Proteomes" id="UP001175261">
    <property type="component" value="Unassembled WGS sequence"/>
</dbReference>
<feature type="compositionally biased region" description="Polar residues" evidence="1">
    <location>
        <begin position="105"/>
        <end position="117"/>
    </location>
</feature>
<feature type="region of interest" description="Disordered" evidence="1">
    <location>
        <begin position="204"/>
        <end position="236"/>
    </location>
</feature>
<evidence type="ECO:0000313" key="2">
    <source>
        <dbReference type="EMBL" id="KAK0384926.1"/>
    </source>
</evidence>
<keyword evidence="3" id="KW-1185">Reference proteome</keyword>
<reference evidence="2" key="1">
    <citation type="submission" date="2022-10" db="EMBL/GenBank/DDBJ databases">
        <title>Determination and structural analysis of whole genome sequence of Sarocladium strictum F4-1.</title>
        <authorList>
            <person name="Hu L."/>
            <person name="Jiang Y."/>
        </authorList>
    </citation>
    <scope>NUCLEOTIDE SEQUENCE</scope>
    <source>
        <strain evidence="2">F4-1</strain>
    </source>
</reference>
<evidence type="ECO:0000313" key="3">
    <source>
        <dbReference type="Proteomes" id="UP001175261"/>
    </source>
</evidence>
<organism evidence="2 3">
    <name type="scientific">Sarocladium strictum</name>
    <name type="common">Black bundle disease fungus</name>
    <name type="synonym">Acremonium strictum</name>
    <dbReference type="NCBI Taxonomy" id="5046"/>
    <lineage>
        <taxon>Eukaryota</taxon>
        <taxon>Fungi</taxon>
        <taxon>Dikarya</taxon>
        <taxon>Ascomycota</taxon>
        <taxon>Pezizomycotina</taxon>
        <taxon>Sordariomycetes</taxon>
        <taxon>Hypocreomycetidae</taxon>
        <taxon>Hypocreales</taxon>
        <taxon>Sarocladiaceae</taxon>
        <taxon>Sarocladium</taxon>
    </lineage>
</organism>
<dbReference type="AlphaFoldDB" id="A0AA39GDA1"/>
<gene>
    <name evidence="2" type="ORF">NLU13_7405</name>
</gene>
<name>A0AA39GDA1_SARSR</name>
<accession>A0AA39GDA1</accession>
<dbReference type="EMBL" id="JAPDFR010000007">
    <property type="protein sequence ID" value="KAK0384926.1"/>
    <property type="molecule type" value="Genomic_DNA"/>
</dbReference>